<dbReference type="Gene3D" id="3.90.550.10">
    <property type="entry name" value="Spore Coat Polysaccharide Biosynthesis Protein SpsA, Chain A"/>
    <property type="match status" value="1"/>
</dbReference>
<dbReference type="GO" id="GO:0016758">
    <property type="term" value="F:hexosyltransferase activity"/>
    <property type="evidence" value="ECO:0007669"/>
    <property type="project" value="UniProtKB-ARBA"/>
</dbReference>
<accession>A0A8D5U4E3</accession>
<dbReference type="PANTHER" id="PTHR22916">
    <property type="entry name" value="GLYCOSYLTRANSFERASE"/>
    <property type="match status" value="1"/>
</dbReference>
<dbReference type="EMBL" id="AP024597">
    <property type="protein sequence ID" value="BCU69063.1"/>
    <property type="molecule type" value="Genomic_DNA"/>
</dbReference>
<dbReference type="RefSeq" id="WP_225905754.1">
    <property type="nucleotide sequence ID" value="NZ_AP024597.1"/>
</dbReference>
<proteinExistence type="predicted"/>
<reference evidence="2 3" key="1">
    <citation type="submission" date="2021-04" db="EMBL/GenBank/DDBJ databases">
        <title>Complete genome sequence of Stygiolobus sp. KN-1.</title>
        <authorList>
            <person name="Nakamura K."/>
            <person name="Sakai H."/>
            <person name="Kurosawa N."/>
        </authorList>
    </citation>
    <scope>NUCLEOTIDE SEQUENCE [LARGE SCALE GENOMIC DNA]</scope>
    <source>
        <strain evidence="2 3">KN-1</strain>
    </source>
</reference>
<dbReference type="GeneID" id="66162110"/>
<dbReference type="Proteomes" id="UP000825123">
    <property type="component" value="Chromosome"/>
</dbReference>
<protein>
    <recommendedName>
        <fullName evidence="1">Glycosyltransferase 2-like domain-containing protein</fullName>
    </recommendedName>
</protein>
<feature type="domain" description="Glycosyltransferase 2-like" evidence="1">
    <location>
        <begin position="6"/>
        <end position="139"/>
    </location>
</feature>
<dbReference type="PANTHER" id="PTHR22916:SF3">
    <property type="entry name" value="UDP-GLCNAC:BETAGAL BETA-1,3-N-ACETYLGLUCOSAMINYLTRANSFERASE-LIKE PROTEIN 1"/>
    <property type="match status" value="1"/>
</dbReference>
<name>A0A8D5U4E3_9CREN</name>
<dbReference type="AlphaFoldDB" id="A0A8D5U4E3"/>
<gene>
    <name evidence="2" type="ORF">KN1_03600</name>
</gene>
<dbReference type="SUPFAM" id="SSF53448">
    <property type="entry name" value="Nucleotide-diphospho-sugar transferases"/>
    <property type="match status" value="1"/>
</dbReference>
<sequence length="330" mass="38848">MQIMISVITVDFRRQKYIIDAVTSALNQTLNRSEYEIIVAKAYNNDYIDKFLEENGVISVTEVKPLNRSFIAKAIDIAKGEILCFLDDDDLFLSEKLETVLNYFSKYENLGYIKHANYGFINNDIPTRIPKEKNYNEIYIKNCEKKKKFTELMRYQPDGNSSSICIRRDAITKYSNLLREINYGIDSFYFYSALASEYDLLVTPKILALRRYHSENTTAIFPTDFESWLEKRKKFVQGYISSLEIIRKKIADQKPFSDYLARQISLHRIYLSMLPGSEVKPKFVDYIEWIKMYKKDIKGWIAALVTISSENIKMKYIMRQYEKELRSVNS</sequence>
<organism evidence="2 3">
    <name type="scientific">Stygiolobus caldivivus</name>
    <dbReference type="NCBI Taxonomy" id="2824673"/>
    <lineage>
        <taxon>Archaea</taxon>
        <taxon>Thermoproteota</taxon>
        <taxon>Thermoprotei</taxon>
        <taxon>Sulfolobales</taxon>
        <taxon>Sulfolobaceae</taxon>
        <taxon>Stygiolobus</taxon>
    </lineage>
</organism>
<dbReference type="Pfam" id="PF00535">
    <property type="entry name" value="Glycos_transf_2"/>
    <property type="match status" value="1"/>
</dbReference>
<dbReference type="InterPro" id="IPR001173">
    <property type="entry name" value="Glyco_trans_2-like"/>
</dbReference>
<keyword evidence="3" id="KW-1185">Reference proteome</keyword>
<evidence type="ECO:0000259" key="1">
    <source>
        <dbReference type="Pfam" id="PF00535"/>
    </source>
</evidence>
<evidence type="ECO:0000313" key="3">
    <source>
        <dbReference type="Proteomes" id="UP000825123"/>
    </source>
</evidence>
<evidence type="ECO:0000313" key="2">
    <source>
        <dbReference type="EMBL" id="BCU69063.1"/>
    </source>
</evidence>
<dbReference type="InterPro" id="IPR029044">
    <property type="entry name" value="Nucleotide-diphossugar_trans"/>
</dbReference>
<dbReference type="KEGG" id="csty:KN1_03600"/>